<keyword evidence="7" id="KW-1185">Reference proteome</keyword>
<organism evidence="6 7">
    <name type="scientific">Caerostris extrusa</name>
    <name type="common">Bark spider</name>
    <name type="synonym">Caerostris bankana</name>
    <dbReference type="NCBI Taxonomy" id="172846"/>
    <lineage>
        <taxon>Eukaryota</taxon>
        <taxon>Metazoa</taxon>
        <taxon>Ecdysozoa</taxon>
        <taxon>Arthropoda</taxon>
        <taxon>Chelicerata</taxon>
        <taxon>Arachnida</taxon>
        <taxon>Araneae</taxon>
        <taxon>Araneomorphae</taxon>
        <taxon>Entelegynae</taxon>
        <taxon>Araneoidea</taxon>
        <taxon>Araneidae</taxon>
        <taxon>Caerostris</taxon>
    </lineage>
</organism>
<dbReference type="InterPro" id="IPR006565">
    <property type="entry name" value="BTP"/>
</dbReference>
<evidence type="ECO:0000313" key="6">
    <source>
        <dbReference type="EMBL" id="GIY38844.1"/>
    </source>
</evidence>
<evidence type="ECO:0000256" key="3">
    <source>
        <dbReference type="ARBA" id="ARBA00023163"/>
    </source>
</evidence>
<keyword evidence="3" id="KW-0804">Transcription</keyword>
<dbReference type="AlphaFoldDB" id="A0AAV4T0M1"/>
<proteinExistence type="predicted"/>
<dbReference type="InterPro" id="IPR009072">
    <property type="entry name" value="Histone-fold"/>
</dbReference>
<sequence>MSVGDLVAAQSVRKKILFAAVSCACYEAGFTNAERSCLETLTEMLQSYSGAWRLTSVWGAPPNGHL</sequence>
<accession>A0AAV4T0M1</accession>
<dbReference type="EMBL" id="BPLR01010365">
    <property type="protein sequence ID" value="GIY38844.1"/>
    <property type="molecule type" value="Genomic_DNA"/>
</dbReference>
<keyword evidence="2" id="KW-0805">Transcription regulation</keyword>
<evidence type="ECO:0000256" key="2">
    <source>
        <dbReference type="ARBA" id="ARBA00023015"/>
    </source>
</evidence>
<evidence type="ECO:0000256" key="4">
    <source>
        <dbReference type="ARBA" id="ARBA00023242"/>
    </source>
</evidence>
<feature type="domain" description="Bromodomain associated" evidence="5">
    <location>
        <begin position="13"/>
        <end position="48"/>
    </location>
</feature>
<dbReference type="Proteomes" id="UP001054945">
    <property type="component" value="Unassembled WGS sequence"/>
</dbReference>
<dbReference type="GO" id="GO:0005634">
    <property type="term" value="C:nucleus"/>
    <property type="evidence" value="ECO:0007669"/>
    <property type="project" value="UniProtKB-SubCell"/>
</dbReference>
<dbReference type="Gene3D" id="1.10.20.10">
    <property type="entry name" value="Histone, subunit A"/>
    <property type="match status" value="1"/>
</dbReference>
<reference evidence="6 7" key="1">
    <citation type="submission" date="2021-06" db="EMBL/GenBank/DDBJ databases">
        <title>Caerostris extrusa draft genome.</title>
        <authorList>
            <person name="Kono N."/>
            <person name="Arakawa K."/>
        </authorList>
    </citation>
    <scope>NUCLEOTIDE SEQUENCE [LARGE SCALE GENOMIC DNA]</scope>
</reference>
<keyword evidence="4" id="KW-0539">Nucleus</keyword>
<comment type="caution">
    <text evidence="6">The sequence shown here is derived from an EMBL/GenBank/DDBJ whole genome shotgun (WGS) entry which is preliminary data.</text>
</comment>
<dbReference type="GO" id="GO:0046982">
    <property type="term" value="F:protein heterodimerization activity"/>
    <property type="evidence" value="ECO:0007669"/>
    <property type="project" value="InterPro"/>
</dbReference>
<protein>
    <recommendedName>
        <fullName evidence="5">Bromodomain associated domain-containing protein</fullName>
    </recommendedName>
</protein>
<evidence type="ECO:0000256" key="1">
    <source>
        <dbReference type="ARBA" id="ARBA00004123"/>
    </source>
</evidence>
<name>A0AAV4T0M1_CAEEX</name>
<gene>
    <name evidence="6" type="ORF">CEXT_542221</name>
</gene>
<evidence type="ECO:0000259" key="5">
    <source>
        <dbReference type="Pfam" id="PF07524"/>
    </source>
</evidence>
<comment type="subcellular location">
    <subcellularLocation>
        <location evidence="1">Nucleus</location>
    </subcellularLocation>
</comment>
<dbReference type="Pfam" id="PF07524">
    <property type="entry name" value="Bromo_TP"/>
    <property type="match status" value="1"/>
</dbReference>
<evidence type="ECO:0000313" key="7">
    <source>
        <dbReference type="Proteomes" id="UP001054945"/>
    </source>
</evidence>